<dbReference type="InterPro" id="IPR036259">
    <property type="entry name" value="MFS_trans_sf"/>
</dbReference>
<feature type="transmembrane region" description="Helical" evidence="6">
    <location>
        <begin position="167"/>
        <end position="192"/>
    </location>
</feature>
<evidence type="ECO:0000259" key="7">
    <source>
        <dbReference type="PROSITE" id="PS50850"/>
    </source>
</evidence>
<comment type="similarity">
    <text evidence="2">Belongs to the major facilitator superfamily. Sugar transporter (TC 2.A.1.1) family.</text>
</comment>
<protein>
    <submittedName>
        <fullName evidence="8">MFS transporter</fullName>
    </submittedName>
</protein>
<sequence length="500" mass="53618">MTDMLDKPQVNGKTVQEYIDELPQWPDGTALKSMPMTAMQFRIWALACAGKFFEGMVVFMTGVALPLISIQFHLNATDKGLVTASSLAGILVGATALGGLADSYGRKKMFIIEMIIFAVFLVGLTAAPNFITLVVCLFGAGIALGCDYPTAHMVISESIATSMRGRLVLSAFAFQAVGAFFGTALGFGILYANPNLGAWRMMYAAAIVPAVLVVIGRLYVTESPHWLISKGRTEEGEKATTALLKRTPQYPKSVSLGHLAQTHKAAEEHATYLALFKKRNRRATILASVPWFLQDLGVYGIGIFTPTILGAVIGKESKSHGLADTIHNDILGAKGSAMMDVLFVLGVIVAIFLVDRIGRIKLQIWGFIGCAAGLLLSGLSIKPDGSNTMWLLFLGFTIFYFMVNFGPNAMTYLLAGEVFPTEVRGKGAGFAASFAKIGAVLTAFMFPILLKTIGTTALLWGLVVCFLLGAVVTYFFRIETTGLNLEDIGKDEASPAATTS</sequence>
<feature type="transmembrane region" description="Helical" evidence="6">
    <location>
        <begin position="457"/>
        <end position="476"/>
    </location>
</feature>
<feature type="transmembrane region" description="Helical" evidence="6">
    <location>
        <begin position="198"/>
        <end position="220"/>
    </location>
</feature>
<keyword evidence="5 6" id="KW-0472">Membrane</keyword>
<name>A0ABY8W2Y7_9MYCO</name>
<feature type="transmembrane region" description="Helical" evidence="6">
    <location>
        <begin position="43"/>
        <end position="68"/>
    </location>
</feature>
<feature type="transmembrane region" description="Helical" evidence="6">
    <location>
        <begin position="391"/>
        <end position="415"/>
    </location>
</feature>
<accession>A0ABY8W2Y7</accession>
<dbReference type="PANTHER" id="PTHR48022:SF2">
    <property type="entry name" value="PLASTIDIC GLUCOSE TRANSPORTER 4"/>
    <property type="match status" value="1"/>
</dbReference>
<feature type="transmembrane region" description="Helical" evidence="6">
    <location>
        <begin position="130"/>
        <end position="155"/>
    </location>
</feature>
<evidence type="ECO:0000256" key="5">
    <source>
        <dbReference type="ARBA" id="ARBA00023136"/>
    </source>
</evidence>
<dbReference type="InterPro" id="IPR050360">
    <property type="entry name" value="MFS_Sugar_Transporters"/>
</dbReference>
<dbReference type="Gene3D" id="1.20.1250.20">
    <property type="entry name" value="MFS general substrate transporter like domains"/>
    <property type="match status" value="1"/>
</dbReference>
<evidence type="ECO:0000313" key="9">
    <source>
        <dbReference type="Proteomes" id="UP001236585"/>
    </source>
</evidence>
<feature type="transmembrane region" description="Helical" evidence="6">
    <location>
        <begin position="80"/>
        <end position="101"/>
    </location>
</feature>
<feature type="transmembrane region" description="Helical" evidence="6">
    <location>
        <begin position="360"/>
        <end position="379"/>
    </location>
</feature>
<evidence type="ECO:0000256" key="2">
    <source>
        <dbReference type="ARBA" id="ARBA00010992"/>
    </source>
</evidence>
<keyword evidence="9" id="KW-1185">Reference proteome</keyword>
<evidence type="ECO:0000256" key="6">
    <source>
        <dbReference type="SAM" id="Phobius"/>
    </source>
</evidence>
<dbReference type="SUPFAM" id="SSF103473">
    <property type="entry name" value="MFS general substrate transporter"/>
    <property type="match status" value="1"/>
</dbReference>
<dbReference type="PROSITE" id="PS50850">
    <property type="entry name" value="MFS"/>
    <property type="match status" value="1"/>
</dbReference>
<feature type="domain" description="Major facilitator superfamily (MFS) profile" evidence="7">
    <location>
        <begin position="43"/>
        <end position="481"/>
    </location>
</feature>
<dbReference type="InterPro" id="IPR020846">
    <property type="entry name" value="MFS_dom"/>
</dbReference>
<evidence type="ECO:0000313" key="8">
    <source>
        <dbReference type="EMBL" id="WIM89560.1"/>
    </source>
</evidence>
<evidence type="ECO:0000256" key="1">
    <source>
        <dbReference type="ARBA" id="ARBA00004651"/>
    </source>
</evidence>
<evidence type="ECO:0000256" key="4">
    <source>
        <dbReference type="ARBA" id="ARBA00022989"/>
    </source>
</evidence>
<dbReference type="EMBL" id="CP126981">
    <property type="protein sequence ID" value="WIM89560.1"/>
    <property type="molecule type" value="Genomic_DNA"/>
</dbReference>
<dbReference type="InterPro" id="IPR005828">
    <property type="entry name" value="MFS_sugar_transport-like"/>
</dbReference>
<comment type="subcellular location">
    <subcellularLocation>
        <location evidence="1">Cell membrane</location>
        <topology evidence="1">Multi-pass membrane protein</topology>
    </subcellularLocation>
</comment>
<reference evidence="8 9" key="1">
    <citation type="journal article" date="2023" name="Microbiol. Resour. Announc.">
        <title>Complete Genome Sequence of Mycobacterium wuenschmanii, a novel Nontuberculous Mycobacterium Isolated from a captive population of Amazon Milk Frogs.</title>
        <authorList>
            <person name="Hicks J."/>
            <person name="Zeineldin M."/>
            <person name="Ward H."/>
            <person name="Wuenschmann A."/>
            <person name="Camp P."/>
            <person name="Farrell D."/>
            <person name="Lehman K."/>
            <person name="Thacker T."/>
            <person name="Cuthbert E."/>
        </authorList>
    </citation>
    <scope>NUCLEOTIDE SEQUENCE [LARGE SCALE GENOMIC DNA]</scope>
    <source>
        <strain evidence="8 9">Wuenschmanii</strain>
    </source>
</reference>
<dbReference type="Proteomes" id="UP001236585">
    <property type="component" value="Chromosome"/>
</dbReference>
<gene>
    <name evidence="8" type="ORF">PT015_09080</name>
</gene>
<keyword evidence="3 6" id="KW-0812">Transmembrane</keyword>
<dbReference type="PANTHER" id="PTHR48022">
    <property type="entry name" value="PLASTIDIC GLUCOSE TRANSPORTER 4"/>
    <property type="match status" value="1"/>
</dbReference>
<evidence type="ECO:0000256" key="3">
    <source>
        <dbReference type="ARBA" id="ARBA00022692"/>
    </source>
</evidence>
<keyword evidence="4 6" id="KW-1133">Transmembrane helix</keyword>
<dbReference type="RefSeq" id="WP_285190291.1">
    <property type="nucleotide sequence ID" value="NZ_CP126981.1"/>
</dbReference>
<feature type="transmembrane region" description="Helical" evidence="6">
    <location>
        <begin position="337"/>
        <end position="354"/>
    </location>
</feature>
<organism evidence="8 9">
    <name type="scientific">Candidatus Mycobacterium wuenschmannii</name>
    <dbReference type="NCBI Taxonomy" id="3027808"/>
    <lineage>
        <taxon>Bacteria</taxon>
        <taxon>Bacillati</taxon>
        <taxon>Actinomycetota</taxon>
        <taxon>Actinomycetes</taxon>
        <taxon>Mycobacteriales</taxon>
        <taxon>Mycobacteriaceae</taxon>
        <taxon>Mycobacterium</taxon>
    </lineage>
</organism>
<proteinExistence type="inferred from homology"/>
<dbReference type="Pfam" id="PF00083">
    <property type="entry name" value="Sugar_tr"/>
    <property type="match status" value="1"/>
</dbReference>
<feature type="transmembrane region" description="Helical" evidence="6">
    <location>
        <begin position="427"/>
        <end position="450"/>
    </location>
</feature>